<feature type="compositionally biased region" description="Basic and acidic residues" evidence="2">
    <location>
        <begin position="721"/>
        <end position="730"/>
    </location>
</feature>
<evidence type="ECO:0000313" key="4">
    <source>
        <dbReference type="EMBL" id="GAX09839.1"/>
    </source>
</evidence>
<feature type="region of interest" description="Disordered" evidence="2">
    <location>
        <begin position="1"/>
        <end position="32"/>
    </location>
</feature>
<evidence type="ECO:0000259" key="3">
    <source>
        <dbReference type="Pfam" id="PF01167"/>
    </source>
</evidence>
<dbReference type="PRINTS" id="PR01573">
    <property type="entry name" value="SUPERTUBBY"/>
</dbReference>
<feature type="region of interest" description="Disordered" evidence="2">
    <location>
        <begin position="708"/>
        <end position="732"/>
    </location>
</feature>
<feature type="domain" description="Tubby C-terminal" evidence="3">
    <location>
        <begin position="723"/>
        <end position="903"/>
    </location>
</feature>
<dbReference type="PANTHER" id="PTHR16517:SF7">
    <property type="entry name" value="PROTEIN KING TUBBY"/>
    <property type="match status" value="1"/>
</dbReference>
<sequence>MKTTNAGDGDEEVLLAESEDRELSSSPGAHDAAEKLTALVENDAFSTPELGDSDMEICNTPERSDEAAMGTAPCGIVCLPIDALHAVASFLDPSEWSVFAILNRAACRVAREIIRRVRMHAFKCALEAATAWKLGFQEDARELISLYISEGVPVYPRSYGHVHQTMLWRMQTEIRMKQEEEKDERSFQVDPFYEERESFREQNGGLSRDMTYLEIKALFLMHKESKIEPGLVSSRRDVSPHRTVVDSLYKALNADSPKDIPSHKRKLRLNIHQHLYDYHLAGRYAAEEEEYIYSPVSLSVDFFHSNKTLRKNTQRGIFKPRLPRLEFRFLPALAGEEEDENPFEPRIPGADLHANLLAHAIGLARGAQNQPHADLFEPQIEPSPFKGKPVVDLVDTRVYSAATVLRGRPDFTSGVSLSLDDLQIRFDSYQRELDAILAKNDNAAFDEYMLDFWDEIFPSTAGIHYHDGHTAVPRLSLLQGFLTKPCPKAIGVVQCEIQRIKSPSRGKGVSVKGRFFPAYEYRLFIRDRPFAPLAPLIDEDDYTRKDTVLLVAKSRAQMDARGMVPTLISKKGANNYFICMPEQADLDAHFATVNNQEEVYDGLSSDRSRSVAFIDDKRVQYLGRLQSNFIGTEFQVFSPCRVKPHARKTDGTLGEDISPYTDHVPSRRYLFHFPLRRANGDTDMAADEPHNRHFFFGTPGQDIIGQARRSKRRAIAASTPEHQDDKEERNGACVSEEEIGVIAYTANLLGSRPRTMDVCIPKVTKEFSPHWKSYLEEADAGDDASMLSSLRKILQRIDGQERNPIADDGQELDGSSDPNDTMGLTVLQNRPPWWNMELGSFVLNFGGRVSVASVKNFQLCERHDQDNILLQFGRIQGRHSFTMDFQHPLTAVQAFSIAISSLQSKISLG</sequence>
<evidence type="ECO:0000256" key="2">
    <source>
        <dbReference type="SAM" id="MobiDB-lite"/>
    </source>
</evidence>
<dbReference type="SUPFAM" id="SSF54518">
    <property type="entry name" value="Tubby C-terminal domain-like"/>
    <property type="match status" value="1"/>
</dbReference>
<dbReference type="PANTHER" id="PTHR16517">
    <property type="entry name" value="TUBBY-RELATED"/>
    <property type="match status" value="1"/>
</dbReference>
<reference evidence="4 5" key="1">
    <citation type="journal article" date="2015" name="Plant Cell">
        <title>Oil accumulation by the oleaginous diatom Fistulifera solaris as revealed by the genome and transcriptome.</title>
        <authorList>
            <person name="Tanaka T."/>
            <person name="Maeda Y."/>
            <person name="Veluchamy A."/>
            <person name="Tanaka M."/>
            <person name="Abida H."/>
            <person name="Marechal E."/>
            <person name="Bowler C."/>
            <person name="Muto M."/>
            <person name="Sunaga Y."/>
            <person name="Tanaka M."/>
            <person name="Yoshino T."/>
            <person name="Taniguchi T."/>
            <person name="Fukuda Y."/>
            <person name="Nemoto M."/>
            <person name="Matsumoto M."/>
            <person name="Wong P.S."/>
            <person name="Aburatani S."/>
            <person name="Fujibuchi W."/>
        </authorList>
    </citation>
    <scope>NUCLEOTIDE SEQUENCE [LARGE SCALE GENOMIC DNA]</scope>
    <source>
        <strain evidence="4 5">JPCC DA0580</strain>
    </source>
</reference>
<evidence type="ECO:0000313" key="5">
    <source>
        <dbReference type="Proteomes" id="UP000198406"/>
    </source>
</evidence>
<dbReference type="OrthoDB" id="45629at2759"/>
<dbReference type="Proteomes" id="UP000198406">
    <property type="component" value="Unassembled WGS sequence"/>
</dbReference>
<name>A0A1Z5J7B5_FISSO</name>
<dbReference type="InterPro" id="IPR025659">
    <property type="entry name" value="Tubby-like_C"/>
</dbReference>
<dbReference type="Gene3D" id="3.20.90.10">
    <property type="entry name" value="Tubby Protein, Chain A"/>
    <property type="match status" value="1"/>
</dbReference>
<keyword evidence="5" id="KW-1185">Reference proteome</keyword>
<dbReference type="InterPro" id="IPR000007">
    <property type="entry name" value="Tubby_C"/>
</dbReference>
<gene>
    <name evidence="4" type="ORF">FisN_11Lh183</name>
</gene>
<accession>A0A1Z5J7B5</accession>
<organism evidence="4 5">
    <name type="scientific">Fistulifera solaris</name>
    <name type="common">Oleaginous diatom</name>
    <dbReference type="NCBI Taxonomy" id="1519565"/>
    <lineage>
        <taxon>Eukaryota</taxon>
        <taxon>Sar</taxon>
        <taxon>Stramenopiles</taxon>
        <taxon>Ochrophyta</taxon>
        <taxon>Bacillariophyta</taxon>
        <taxon>Bacillariophyceae</taxon>
        <taxon>Bacillariophycidae</taxon>
        <taxon>Naviculales</taxon>
        <taxon>Naviculaceae</taxon>
        <taxon>Fistulifera</taxon>
    </lineage>
</organism>
<proteinExistence type="inferred from homology"/>
<protein>
    <recommendedName>
        <fullName evidence="3">Tubby C-terminal domain-containing protein</fullName>
    </recommendedName>
</protein>
<dbReference type="EMBL" id="BDSP01000013">
    <property type="protein sequence ID" value="GAX09839.1"/>
    <property type="molecule type" value="Genomic_DNA"/>
</dbReference>
<evidence type="ECO:0000256" key="1">
    <source>
        <dbReference type="ARBA" id="ARBA00007129"/>
    </source>
</evidence>
<feature type="region of interest" description="Disordered" evidence="2">
    <location>
        <begin position="798"/>
        <end position="821"/>
    </location>
</feature>
<dbReference type="AlphaFoldDB" id="A0A1Z5J7B5"/>
<dbReference type="Pfam" id="PF01167">
    <property type="entry name" value="Tub"/>
    <property type="match status" value="1"/>
</dbReference>
<feature type="compositionally biased region" description="Acidic residues" evidence="2">
    <location>
        <begin position="8"/>
        <end position="20"/>
    </location>
</feature>
<comment type="caution">
    <text evidence="4">The sequence shown here is derived from an EMBL/GenBank/DDBJ whole genome shotgun (WGS) entry which is preliminary data.</text>
</comment>
<comment type="similarity">
    <text evidence="1">Belongs to the TUB family.</text>
</comment>
<dbReference type="InParanoid" id="A0A1Z5J7B5"/>